<name>A0ABW0RTN3_9BURK</name>
<dbReference type="RefSeq" id="WP_379768674.1">
    <property type="nucleotide sequence ID" value="NZ_JBHSMZ010000004.1"/>
</dbReference>
<sequence>MSANTDAFENKLIDFLFRGQALGLANTTAAAGTGPSTHYVGLIGAAGSDASVGTELSGGGYARVAVAASLANWAGTQGAGSTTVSSGNSGTTSNNIAITFPVPSGPWGQAVEWGIFDSLTGGTEIIRAPLGASKTINNGDPAPSFAAGALTYQIDN</sequence>
<evidence type="ECO:0000313" key="2">
    <source>
        <dbReference type="Proteomes" id="UP001596086"/>
    </source>
</evidence>
<reference evidence="2" key="1">
    <citation type="journal article" date="2019" name="Int. J. Syst. Evol. Microbiol.">
        <title>The Global Catalogue of Microorganisms (GCM) 10K type strain sequencing project: providing services to taxonomists for standard genome sequencing and annotation.</title>
        <authorList>
            <consortium name="The Broad Institute Genomics Platform"/>
            <consortium name="The Broad Institute Genome Sequencing Center for Infectious Disease"/>
            <person name="Wu L."/>
            <person name="Ma J."/>
        </authorList>
    </citation>
    <scope>NUCLEOTIDE SEQUENCE [LARGE SCALE GENOMIC DNA]</scope>
    <source>
        <strain evidence="2">CGMCC 4.5798</strain>
    </source>
</reference>
<comment type="caution">
    <text evidence="1">The sequence shown here is derived from an EMBL/GenBank/DDBJ whole genome shotgun (WGS) entry which is preliminary data.</text>
</comment>
<keyword evidence="2" id="KW-1185">Reference proteome</keyword>
<dbReference type="EMBL" id="JBHSMZ010000004">
    <property type="protein sequence ID" value="MFC5548189.1"/>
    <property type="molecule type" value="Genomic_DNA"/>
</dbReference>
<gene>
    <name evidence="1" type="ORF">ACFPO9_06635</name>
</gene>
<dbReference type="InterPro" id="IPR056908">
    <property type="entry name" value="Gp80-like"/>
</dbReference>
<evidence type="ECO:0000313" key="1">
    <source>
        <dbReference type="EMBL" id="MFC5548189.1"/>
    </source>
</evidence>
<dbReference type="Pfam" id="PF23140">
    <property type="entry name" value="Gp80"/>
    <property type="match status" value="1"/>
</dbReference>
<dbReference type="Proteomes" id="UP001596086">
    <property type="component" value="Unassembled WGS sequence"/>
</dbReference>
<accession>A0ABW0RTN3</accession>
<protein>
    <submittedName>
        <fullName evidence="1">Uncharacterized protein</fullName>
    </submittedName>
</protein>
<proteinExistence type="predicted"/>
<organism evidence="1 2">
    <name type="scientific">Massilia aerilata</name>
    <dbReference type="NCBI Taxonomy" id="453817"/>
    <lineage>
        <taxon>Bacteria</taxon>
        <taxon>Pseudomonadati</taxon>
        <taxon>Pseudomonadota</taxon>
        <taxon>Betaproteobacteria</taxon>
        <taxon>Burkholderiales</taxon>
        <taxon>Oxalobacteraceae</taxon>
        <taxon>Telluria group</taxon>
        <taxon>Massilia</taxon>
    </lineage>
</organism>